<feature type="chain" id="PRO_5046498225" description="Catalase" evidence="14">
    <location>
        <begin position="26"/>
        <end position="510"/>
    </location>
</feature>
<evidence type="ECO:0000256" key="12">
    <source>
        <dbReference type="RuleBase" id="RU000498"/>
    </source>
</evidence>
<organism evidence="16 17">
    <name type="scientific">Pseudoxanthomonas japonensis</name>
    <dbReference type="NCBI Taxonomy" id="69284"/>
    <lineage>
        <taxon>Bacteria</taxon>
        <taxon>Pseudomonadati</taxon>
        <taxon>Pseudomonadota</taxon>
        <taxon>Gammaproteobacteria</taxon>
        <taxon>Lysobacterales</taxon>
        <taxon>Lysobacteraceae</taxon>
        <taxon>Pseudoxanthomonas</taxon>
    </lineage>
</organism>
<dbReference type="EC" id="1.11.1.6" evidence="4 12"/>
<evidence type="ECO:0000313" key="16">
    <source>
        <dbReference type="EMBL" id="KAF1726163.1"/>
    </source>
</evidence>
<keyword evidence="9 12" id="KW-0560">Oxidoreductase</keyword>
<dbReference type="PRINTS" id="PR00067">
    <property type="entry name" value="CATALASE"/>
</dbReference>
<dbReference type="InterPro" id="IPR024708">
    <property type="entry name" value="Catalase_AS"/>
</dbReference>
<comment type="catalytic activity">
    <reaction evidence="12">
        <text>2 H2O2 = O2 + 2 H2O</text>
        <dbReference type="Rhea" id="RHEA:20309"/>
        <dbReference type="ChEBI" id="CHEBI:15377"/>
        <dbReference type="ChEBI" id="CHEBI:15379"/>
        <dbReference type="ChEBI" id="CHEBI:16240"/>
        <dbReference type="EC" id="1.11.1.6"/>
    </reaction>
</comment>
<reference evidence="16 17" key="1">
    <citation type="submission" date="2017-10" db="EMBL/GenBank/DDBJ databases">
        <title>Whole genome sequencing of members of genus Pseudoxanthomonas.</title>
        <authorList>
            <person name="Kumar S."/>
            <person name="Bansal K."/>
            <person name="Kaur A."/>
            <person name="Patil P."/>
            <person name="Sharma S."/>
            <person name="Patil P.B."/>
        </authorList>
    </citation>
    <scope>NUCLEOTIDE SEQUENCE [LARGE SCALE GENOMIC DNA]</scope>
    <source>
        <strain evidence="16 17">DSM 17109</strain>
    </source>
</reference>
<protein>
    <recommendedName>
        <fullName evidence="5 12">Catalase</fullName>
        <ecNumber evidence="4 12">1.11.1.6</ecNumber>
    </recommendedName>
</protein>
<keyword evidence="10 12" id="KW-0408">Iron</keyword>
<keyword evidence="8 12" id="KW-0479">Metal-binding</keyword>
<dbReference type="PIRSF" id="PIRSF038928">
    <property type="entry name" value="Catalase_clade1-3"/>
    <property type="match status" value="1"/>
</dbReference>
<dbReference type="InterPro" id="IPR011614">
    <property type="entry name" value="Catalase_core"/>
</dbReference>
<evidence type="ECO:0000259" key="15">
    <source>
        <dbReference type="SMART" id="SM01060"/>
    </source>
</evidence>
<comment type="cofactor">
    <cofactor evidence="1">
        <name>heme</name>
        <dbReference type="ChEBI" id="CHEBI:30413"/>
    </cofactor>
</comment>
<dbReference type="PANTHER" id="PTHR11465">
    <property type="entry name" value="CATALASE"/>
    <property type="match status" value="1"/>
</dbReference>
<accession>A0ABQ6ZJ78</accession>
<dbReference type="InterPro" id="IPR002226">
    <property type="entry name" value="Catalase_haem_BS"/>
</dbReference>
<evidence type="ECO:0000256" key="8">
    <source>
        <dbReference type="ARBA" id="ARBA00022723"/>
    </source>
</evidence>
<dbReference type="PANTHER" id="PTHR11465:SF23">
    <property type="entry name" value="CATALASE-2"/>
    <property type="match status" value="1"/>
</dbReference>
<feature type="signal peptide" evidence="14">
    <location>
        <begin position="1"/>
        <end position="25"/>
    </location>
</feature>
<dbReference type="EMBL" id="PDWW01000005">
    <property type="protein sequence ID" value="KAF1726163.1"/>
    <property type="molecule type" value="Genomic_DNA"/>
</dbReference>
<comment type="caution">
    <text evidence="16">The sequence shown here is derived from an EMBL/GenBank/DDBJ whole genome shotgun (WGS) entry which is preliminary data.</text>
</comment>
<proteinExistence type="inferred from homology"/>
<dbReference type="PROSITE" id="PS00438">
    <property type="entry name" value="CATALASE_2"/>
    <property type="match status" value="1"/>
</dbReference>
<dbReference type="Proteomes" id="UP000781710">
    <property type="component" value="Unassembled WGS sequence"/>
</dbReference>
<dbReference type="SUPFAM" id="SSF56634">
    <property type="entry name" value="Heme-dependent catalase-like"/>
    <property type="match status" value="1"/>
</dbReference>
<dbReference type="SMART" id="SM01060">
    <property type="entry name" value="Catalase"/>
    <property type="match status" value="1"/>
</dbReference>
<dbReference type="Gene3D" id="2.40.180.10">
    <property type="entry name" value="Catalase core domain"/>
    <property type="match status" value="1"/>
</dbReference>
<evidence type="ECO:0000313" key="17">
    <source>
        <dbReference type="Proteomes" id="UP000781710"/>
    </source>
</evidence>
<feature type="domain" description="Catalase core" evidence="15">
    <location>
        <begin position="30"/>
        <end position="410"/>
    </location>
</feature>
<evidence type="ECO:0000256" key="14">
    <source>
        <dbReference type="SAM" id="SignalP"/>
    </source>
</evidence>
<dbReference type="InterPro" id="IPR020835">
    <property type="entry name" value="Catalase_sf"/>
</dbReference>
<evidence type="ECO:0000256" key="5">
    <source>
        <dbReference type="ARBA" id="ARBA00014132"/>
    </source>
</evidence>
<dbReference type="Pfam" id="PF00199">
    <property type="entry name" value="Catalase"/>
    <property type="match status" value="1"/>
</dbReference>
<keyword evidence="6 12" id="KW-0575">Peroxidase</keyword>
<comment type="similarity">
    <text evidence="3 12">Belongs to the catalase family.</text>
</comment>
<keyword evidence="14" id="KW-0732">Signal</keyword>
<dbReference type="CDD" id="cd08154">
    <property type="entry name" value="catalase_clade_1"/>
    <property type="match status" value="1"/>
</dbReference>
<feature type="region of interest" description="Disordered" evidence="13">
    <location>
        <begin position="25"/>
        <end position="49"/>
    </location>
</feature>
<dbReference type="InterPro" id="IPR018028">
    <property type="entry name" value="Catalase"/>
</dbReference>
<sequence>MIRRTPFVLLSLAALSVAASTSVHATPPLTRDNGAPVGDNQNSQTAGEDGPVLLQDVHLVQKLQRFARERIPERVVHARGTGAHGHFTVTGDISRHTRAKLFQPGAVTPVFVRFSTVIHGNHSPETLRDPRGFATKFYTTEGNWDLVGNNLPVFFIRDAIKFPDMVHALKPSPDTNIQDPARVFDFFSHVPEATHMLTRVYSDYGTPRSYREMDGNGVHAYKLVNDRDEYVYVKFRWDSRQGEHTLSAAEVEQVQGRDFNHLSSDLMKAIERGDHPQWDLYVQVLAPDQLDDFDFNPLDATKVWTGVPEIMVGTMTLDRNPANIFQETEQSAFAPANLVPGIEPSEDRLLQGRVFSYADTQLYRVGTNVQQLPINAPRIPVNSNNQDGALNAGARLGKVNYEPSRIAPRPALEHARASALPLQGSTQQARIGKTLNFRQAGEFYRALNATGRRNLVANLAGDLRHVDDDTTRYAMLSYFHKADPEYGTRLAQALGSDVTRVQALSAALSE</sequence>
<keyword evidence="17" id="KW-1185">Reference proteome</keyword>
<evidence type="ECO:0000256" key="1">
    <source>
        <dbReference type="ARBA" id="ARBA00001971"/>
    </source>
</evidence>
<keyword evidence="7 12" id="KW-0349">Heme</keyword>
<evidence type="ECO:0000256" key="3">
    <source>
        <dbReference type="ARBA" id="ARBA00005329"/>
    </source>
</evidence>
<evidence type="ECO:0000256" key="6">
    <source>
        <dbReference type="ARBA" id="ARBA00022559"/>
    </source>
</evidence>
<dbReference type="RefSeq" id="WP_162336948.1">
    <property type="nucleotide sequence ID" value="NZ_JBHSRQ010000008.1"/>
</dbReference>
<name>A0ABQ6ZJ78_9GAMM</name>
<evidence type="ECO:0000256" key="2">
    <source>
        <dbReference type="ARBA" id="ARBA00002974"/>
    </source>
</evidence>
<dbReference type="Pfam" id="PF06628">
    <property type="entry name" value="Catalase-rel"/>
    <property type="match status" value="1"/>
</dbReference>
<evidence type="ECO:0000256" key="11">
    <source>
        <dbReference type="ARBA" id="ARBA00023324"/>
    </source>
</evidence>
<dbReference type="PROSITE" id="PS00437">
    <property type="entry name" value="CATALASE_1"/>
    <property type="match status" value="1"/>
</dbReference>
<evidence type="ECO:0000256" key="4">
    <source>
        <dbReference type="ARBA" id="ARBA00012314"/>
    </source>
</evidence>
<dbReference type="PROSITE" id="PS51402">
    <property type="entry name" value="CATALASE_3"/>
    <property type="match status" value="1"/>
</dbReference>
<dbReference type="InterPro" id="IPR010582">
    <property type="entry name" value="Catalase_immune_responsive"/>
</dbReference>
<evidence type="ECO:0000256" key="10">
    <source>
        <dbReference type="ARBA" id="ARBA00023004"/>
    </source>
</evidence>
<comment type="function">
    <text evidence="2">Decomposes hydrogen peroxide into water and oxygen; serves to protect cells from the toxic effects of hydrogen peroxide.</text>
</comment>
<evidence type="ECO:0000256" key="9">
    <source>
        <dbReference type="ARBA" id="ARBA00023002"/>
    </source>
</evidence>
<keyword evidence="11 12" id="KW-0376">Hydrogen peroxide</keyword>
<gene>
    <name evidence="16" type="ORF">CSC78_05720</name>
</gene>
<evidence type="ECO:0000256" key="13">
    <source>
        <dbReference type="SAM" id="MobiDB-lite"/>
    </source>
</evidence>
<evidence type="ECO:0000256" key="7">
    <source>
        <dbReference type="ARBA" id="ARBA00022617"/>
    </source>
</evidence>
<dbReference type="InterPro" id="IPR024711">
    <property type="entry name" value="Catalase_clade1/3"/>
</dbReference>